<comment type="caution">
    <text evidence="2">The sequence shown here is derived from an EMBL/GenBank/DDBJ whole genome shotgun (WGS) entry which is preliminary data.</text>
</comment>
<dbReference type="PANTHER" id="PTHR47481:SF5">
    <property type="entry name" value="RIBONUCLEASE H-LIKE DOMAIN, GAG-PRE-INTEGRASE DOMAIN, GAG-POLYPEPTIDE OF LTR COPIA-TYPE-RELATED"/>
    <property type="match status" value="1"/>
</dbReference>
<sequence>MASSSTTQIPSSQTQHFQSLSQPVNNKLEGPNYLTWSVQFQVFLRSHDLSGMIDGSEEAPSKLLADNSPNPAYIVWFRKDNCVLSWLLASISEKLVSTVFSLKTSKQVWDSLQTRFSATSRSRIALLKRQLQTIVQGNRSCSSFFEDAKQLADNLAAAGQPVNDQDFITFLLGGLRATYTPFITSYNFACREKELSLDEFQSELLSFETLVEAPILMQNQNFAFAAKHNAYPKRKPTGPVPRSNQFVVSAQPRGPSKNQFNTDRANLQALHPYDDHDTVEVGNGSDCSTIPVVSDFSTSTLDPITLPSPDTSNSSPLPTPSSNHPPHASQIIESPIIPVSSNLPLPLENPCSQIVPHLKSSPDPKQVKDLGELSYFLGIQAIRNSDGLHLQQAKYITDLLHSTDMIGAKPLNCPFSSESTLAADQELADQKKIARSLSADKEILQEI</sequence>
<dbReference type="EMBL" id="VDCV01000005">
    <property type="protein sequence ID" value="KAB5555971.1"/>
    <property type="molecule type" value="Genomic_DNA"/>
</dbReference>
<gene>
    <name evidence="2" type="ORF">DKX38_006880</name>
</gene>
<dbReference type="Pfam" id="PF14223">
    <property type="entry name" value="Retrotran_gag_2"/>
    <property type="match status" value="1"/>
</dbReference>
<dbReference type="Proteomes" id="UP000326939">
    <property type="component" value="Chromosome 5"/>
</dbReference>
<evidence type="ECO:0000256" key="1">
    <source>
        <dbReference type="SAM" id="MobiDB-lite"/>
    </source>
</evidence>
<feature type="region of interest" description="Disordered" evidence="1">
    <location>
        <begin position="300"/>
        <end position="329"/>
    </location>
</feature>
<evidence type="ECO:0008006" key="4">
    <source>
        <dbReference type="Google" id="ProtNLM"/>
    </source>
</evidence>
<evidence type="ECO:0000313" key="3">
    <source>
        <dbReference type="Proteomes" id="UP000326939"/>
    </source>
</evidence>
<dbReference type="PANTHER" id="PTHR47481">
    <property type="match status" value="1"/>
</dbReference>
<organism evidence="2 3">
    <name type="scientific">Salix brachista</name>
    <dbReference type="NCBI Taxonomy" id="2182728"/>
    <lineage>
        <taxon>Eukaryota</taxon>
        <taxon>Viridiplantae</taxon>
        <taxon>Streptophyta</taxon>
        <taxon>Embryophyta</taxon>
        <taxon>Tracheophyta</taxon>
        <taxon>Spermatophyta</taxon>
        <taxon>Magnoliopsida</taxon>
        <taxon>eudicotyledons</taxon>
        <taxon>Gunneridae</taxon>
        <taxon>Pentapetalae</taxon>
        <taxon>rosids</taxon>
        <taxon>fabids</taxon>
        <taxon>Malpighiales</taxon>
        <taxon>Salicaceae</taxon>
        <taxon>Saliceae</taxon>
        <taxon>Salix</taxon>
    </lineage>
</organism>
<protein>
    <recommendedName>
        <fullName evidence="4">Retrotransposon Copia-like N-terminal domain-containing protein</fullName>
    </recommendedName>
</protein>
<feature type="region of interest" description="Disordered" evidence="1">
    <location>
        <begin position="233"/>
        <end position="261"/>
    </location>
</feature>
<keyword evidence="3" id="KW-1185">Reference proteome</keyword>
<reference evidence="3" key="1">
    <citation type="journal article" date="2019" name="Gigascience">
        <title>De novo genome assembly of the endangered Acer yangbiense, a plant species with extremely small populations endemic to Yunnan Province, China.</title>
        <authorList>
            <person name="Yang J."/>
            <person name="Wariss H.M."/>
            <person name="Tao L."/>
            <person name="Zhang R."/>
            <person name="Yun Q."/>
            <person name="Hollingsworth P."/>
            <person name="Dao Z."/>
            <person name="Luo G."/>
            <person name="Guo H."/>
            <person name="Ma Y."/>
            <person name="Sun W."/>
        </authorList>
    </citation>
    <scope>NUCLEOTIDE SEQUENCE [LARGE SCALE GENOMIC DNA]</scope>
    <source>
        <strain evidence="3">cv. br00</strain>
    </source>
</reference>
<feature type="region of interest" description="Disordered" evidence="1">
    <location>
        <begin position="1"/>
        <end position="21"/>
    </location>
</feature>
<evidence type="ECO:0000313" key="2">
    <source>
        <dbReference type="EMBL" id="KAB5555971.1"/>
    </source>
</evidence>
<feature type="compositionally biased region" description="Low complexity" evidence="1">
    <location>
        <begin position="307"/>
        <end position="327"/>
    </location>
</feature>
<dbReference type="AlphaFoldDB" id="A0A5N5MP76"/>
<proteinExistence type="predicted"/>
<name>A0A5N5MP76_9ROSI</name>
<accession>A0A5N5MP76</accession>
<feature type="compositionally biased region" description="Low complexity" evidence="1">
    <location>
        <begin position="1"/>
        <end position="15"/>
    </location>
</feature>